<evidence type="ECO:0000313" key="3">
    <source>
        <dbReference type="EMBL" id="CAD0363487.1"/>
    </source>
</evidence>
<organism evidence="3">
    <name type="scientific">Xanthomonas hortorum pv. pelargonii</name>
    <dbReference type="NCBI Taxonomy" id="453602"/>
    <lineage>
        <taxon>Bacteria</taxon>
        <taxon>Pseudomonadati</taxon>
        <taxon>Pseudomonadota</taxon>
        <taxon>Gammaproteobacteria</taxon>
        <taxon>Lysobacterales</taxon>
        <taxon>Lysobacteraceae</taxon>
        <taxon>Xanthomonas</taxon>
    </lineage>
</organism>
<evidence type="ECO:0000313" key="4">
    <source>
        <dbReference type="EMBL" id="NMI24578.1"/>
    </source>
</evidence>
<reference evidence="4" key="1">
    <citation type="submission" date="2019-03" db="EMBL/GenBank/DDBJ databases">
        <authorList>
            <person name="Moriniere L."/>
            <person name="Burlet A."/>
            <person name="Rosenthal E."/>
            <person name="Portier P."/>
            <person name="Lavire C."/>
            <person name="Nesme X."/>
            <person name="Bull C.T."/>
            <person name="Le Saux M."/>
            <person name="Bertolla F."/>
        </authorList>
    </citation>
    <scope>NUCLEOTIDE SEQUENCE</scope>
    <source>
        <strain evidence="4">CFBP2533</strain>
    </source>
</reference>
<reference evidence="3" key="4">
    <citation type="submission" date="2020-07" db="EMBL/GenBank/DDBJ databases">
        <authorList>
            <person name="Pothier F. J."/>
        </authorList>
    </citation>
    <scope>NUCLEOTIDE SEQUENCE [LARGE SCALE GENOMIC DNA]</scope>
    <source>
        <strain evidence="3">CFBP 2533</strain>
        <plasmid evidence="3">CFBP2533_p41</plasmid>
    </source>
</reference>
<evidence type="ECO:0000313" key="2">
    <source>
        <dbReference type="EMBL" id="CAD0325650.1"/>
    </source>
</evidence>
<feature type="transmembrane region" description="Helical" evidence="1">
    <location>
        <begin position="21"/>
        <end position="41"/>
    </location>
</feature>
<dbReference type="EMBL" id="LR828263">
    <property type="protein sequence ID" value="CAD0363487.1"/>
    <property type="molecule type" value="Genomic_DNA"/>
</dbReference>
<reference evidence="5" key="2">
    <citation type="journal article" date="2020" name="Syst. Appl. Microbiol.">
        <title>Clarifying the taxonomy of the causal agent of bacterial leaf spot of lettuce through a polyphasic approach reveals that Xanthomonas cynarae Trebaol et al. 2000 emend. Timilsina et al. 2019 is a later heterotypic synonym of Xanthomonas hortorum Vauterin et al. 1995.</title>
        <authorList>
            <person name="Moriniere L."/>
            <person name="Burlet A."/>
            <person name="Rosenthal E.R."/>
            <person name="Nesme X."/>
            <person name="Portier P."/>
            <person name="Bull C.T."/>
            <person name="Lavire C."/>
            <person name="Fischer-Le Saux M."/>
            <person name="Bertolla F."/>
        </authorList>
    </citation>
    <scope>NUCLEOTIDE SEQUENCE [LARGE SCALE GENOMIC DNA]</scope>
    <source>
        <strain evidence="5">CFBP2533</strain>
    </source>
</reference>
<dbReference type="EMBL" id="LR828261">
    <property type="protein sequence ID" value="CAD0325650.1"/>
    <property type="molecule type" value="Genomic_DNA"/>
</dbReference>
<reference evidence="4" key="3">
    <citation type="journal article" date="2020" name="Syst. Appl. Microbiol.">
        <title>Clarifying the taxonomy of the causal agent of bacterial leaf spot of lettuce through a polyphasic approach reveals that Xanthomonas cynarae Trebaol et al. 2000 emend. Timilsina et al. 2019 is a later heterotypic synonym of Xanthomonas hortorum Vauterin et al. 1995.</title>
        <authorList>
            <person name="Moriniere L."/>
            <person name="Burlet A."/>
            <person name="Rosenthal E.R."/>
            <person name="Nesme X."/>
            <person name="Portier P."/>
            <person name="Bull C.T."/>
            <person name="Lavire C."/>
            <person name="Fischer-Le Saux M."/>
            <person name="Bertolla F."/>
        </authorList>
    </citation>
    <scope>NUCLEOTIDE SEQUENCE</scope>
    <source>
        <strain evidence="4">CFBP2533</strain>
    </source>
</reference>
<dbReference type="Proteomes" id="UP000548771">
    <property type="component" value="Unassembled WGS sequence"/>
</dbReference>
<protein>
    <submittedName>
        <fullName evidence="3">Uncharacterized protein</fullName>
    </submittedName>
</protein>
<gene>
    <name evidence="2" type="ORF">CFBP2533_18710</name>
    <name evidence="3" type="ORF">CFBP2533_45410</name>
    <name evidence="4" type="ORF">E1J24_22910</name>
</gene>
<accession>A0A6V7FK03</accession>
<geneLocation type="plasmid" evidence="3">
    <name>CFBP2533_p41</name>
</geneLocation>
<dbReference type="RefSeq" id="WP_078589359.1">
    <property type="nucleotide sequence ID" value="NZ_CP098604.1"/>
</dbReference>
<keyword evidence="1" id="KW-0472">Membrane</keyword>
<keyword evidence="1" id="KW-1133">Transmembrane helix</keyword>
<dbReference type="EMBL" id="LR828263">
    <property type="protein sequence ID" value="CAD0363491.1"/>
    <property type="molecule type" value="Genomic_DNA"/>
</dbReference>
<dbReference type="EMBL" id="LR828261">
    <property type="protein sequence ID" value="CAD0325663.1"/>
    <property type="molecule type" value="Genomic_DNA"/>
</dbReference>
<dbReference type="AlphaFoldDB" id="A0A6V7FK03"/>
<name>A0A6V7FK03_9XANT</name>
<keyword evidence="1" id="KW-0812">Transmembrane</keyword>
<keyword evidence="3" id="KW-0614">Plasmid</keyword>
<evidence type="ECO:0000256" key="1">
    <source>
        <dbReference type="SAM" id="Phobius"/>
    </source>
</evidence>
<evidence type="ECO:0000313" key="5">
    <source>
        <dbReference type="Proteomes" id="UP000548771"/>
    </source>
</evidence>
<dbReference type="EMBL" id="SMDX01000086">
    <property type="protein sequence ID" value="NMI24578.1"/>
    <property type="molecule type" value="Genomic_DNA"/>
</dbReference>
<proteinExistence type="predicted"/>
<sequence length="92" mass="10257">MNTFLHAQLLPLLRGLSRAGLVGFGVVFTLYFLFAMLLFVLNDPHASAYTEQMADMAAPWLVGLVAVYALSKLAGEMVRTWLEDRGEISPRR</sequence>
<feature type="transmembrane region" description="Helical" evidence="1">
    <location>
        <begin position="53"/>
        <end position="71"/>
    </location>
</feature>